<keyword evidence="1" id="KW-0472">Membrane</keyword>
<evidence type="ECO:0000313" key="4">
    <source>
        <dbReference type="Proteomes" id="UP000306973"/>
    </source>
</evidence>
<name>A0A5R8MHR7_9GAMM</name>
<keyword evidence="1" id="KW-0812">Transmembrane</keyword>
<feature type="transmembrane region" description="Helical" evidence="1">
    <location>
        <begin position="339"/>
        <end position="359"/>
    </location>
</feature>
<accession>A0A5R8MHR7</accession>
<evidence type="ECO:0000313" key="3">
    <source>
        <dbReference type="EMBL" id="TLF49104.1"/>
    </source>
</evidence>
<organism evidence="3 4">
    <name type="scientific">Halomonas urmiana</name>
    <dbReference type="NCBI Taxonomy" id="490901"/>
    <lineage>
        <taxon>Bacteria</taxon>
        <taxon>Pseudomonadati</taxon>
        <taxon>Pseudomonadota</taxon>
        <taxon>Gammaproteobacteria</taxon>
        <taxon>Oceanospirillales</taxon>
        <taxon>Halomonadaceae</taxon>
        <taxon>Halomonas</taxon>
    </lineage>
</organism>
<keyword evidence="1" id="KW-1133">Transmembrane helix</keyword>
<protein>
    <recommendedName>
        <fullName evidence="5">Transmembrane protein</fullName>
    </recommendedName>
</protein>
<proteinExistence type="predicted"/>
<feature type="signal peptide" evidence="2">
    <location>
        <begin position="1"/>
        <end position="24"/>
    </location>
</feature>
<evidence type="ECO:0008006" key="5">
    <source>
        <dbReference type="Google" id="ProtNLM"/>
    </source>
</evidence>
<feature type="transmembrane region" description="Helical" evidence="1">
    <location>
        <begin position="371"/>
        <end position="393"/>
    </location>
</feature>
<evidence type="ECO:0000256" key="1">
    <source>
        <dbReference type="SAM" id="Phobius"/>
    </source>
</evidence>
<sequence>MPQCSSVFRWFLLMVVGLSTPTWPQPSPSAPQPPPQQTPETRLLLDWQKSAESLRVTTLQGRDITGEAEPRQAQDKVSLAVSPGHPFVVKDEQVETLVLSSEEPRVLPGGLVMPDIPSTPPASGSSPDGGLIASWIRLTLVPSPVPAFWNEETGAYHTDLNFGLRVPDAQHDTISLDSPVTVRLGFAGLEALEDIPTLTLKATGLAHEKSVPLHFIPRTPRPTVRVRSTLSDVDLQIEALPRLAVRPAASSLMGLGLATQEVTIVQLAPHGVPLPADVATDIDVTLTGGGHLDSGRLRLDPEASATAFTLRSQGLAPITITAFASGMRGSATIEQHIPWGPAIAALVGGALGGFARRFVKGTRKRQASRRLLEGVVVASIAYVAGVLGVGYLALPVAVVASEAGAFLTGALTGFLGVTVLETLSRQRARPKG</sequence>
<feature type="chain" id="PRO_5024290119" description="Transmembrane protein" evidence="2">
    <location>
        <begin position="25"/>
        <end position="432"/>
    </location>
</feature>
<feature type="transmembrane region" description="Helical" evidence="1">
    <location>
        <begin position="405"/>
        <end position="423"/>
    </location>
</feature>
<reference evidence="3 4" key="1">
    <citation type="journal article" date="2007" name="Int. J. Syst. Evol. Microbiol.">
        <title>Halomonas saccharevitans sp. nov., Halomonas arcis sp. nov. and Halomonas subterranea sp. nov., halophilic bacteria isolated from hypersaline environments of China.</title>
        <authorList>
            <person name="Xu X.W."/>
            <person name="Wu Y.H."/>
            <person name="Zhou Z."/>
            <person name="Wang C.S."/>
            <person name="Zhou Y.G."/>
            <person name="Zhang H.B."/>
            <person name="Wang Y."/>
            <person name="Wu M."/>
        </authorList>
    </citation>
    <scope>NUCLEOTIDE SEQUENCE [LARGE SCALE GENOMIC DNA]</scope>
    <source>
        <strain evidence="3 4">TBZ3</strain>
    </source>
</reference>
<evidence type="ECO:0000256" key="2">
    <source>
        <dbReference type="SAM" id="SignalP"/>
    </source>
</evidence>
<dbReference type="OrthoDB" id="6142652at2"/>
<dbReference type="Proteomes" id="UP000306973">
    <property type="component" value="Unassembled WGS sequence"/>
</dbReference>
<keyword evidence="2" id="KW-0732">Signal</keyword>
<keyword evidence="4" id="KW-1185">Reference proteome</keyword>
<dbReference type="RefSeq" id="WP_138181705.1">
    <property type="nucleotide sequence ID" value="NZ_VBUI01000017.1"/>
</dbReference>
<gene>
    <name evidence="3" type="ORF">FEI13_11710</name>
</gene>
<comment type="caution">
    <text evidence="3">The sequence shown here is derived from an EMBL/GenBank/DDBJ whole genome shotgun (WGS) entry which is preliminary data.</text>
</comment>
<dbReference type="AlphaFoldDB" id="A0A5R8MHR7"/>
<dbReference type="EMBL" id="VBUI01000017">
    <property type="protein sequence ID" value="TLF49104.1"/>
    <property type="molecule type" value="Genomic_DNA"/>
</dbReference>